<dbReference type="CDD" id="cd02976">
    <property type="entry name" value="NrdH"/>
    <property type="match status" value="1"/>
</dbReference>
<dbReference type="EMBL" id="JAHQCS010000012">
    <property type="protein sequence ID" value="MBU9710262.1"/>
    <property type="molecule type" value="Genomic_DNA"/>
</dbReference>
<feature type="domain" description="Glutaredoxin" evidence="1">
    <location>
        <begin position="2"/>
        <end position="49"/>
    </location>
</feature>
<comment type="caution">
    <text evidence="2">The sequence shown here is derived from an EMBL/GenBank/DDBJ whole genome shotgun (WGS) entry which is preliminary data.</text>
</comment>
<evidence type="ECO:0000313" key="3">
    <source>
        <dbReference type="Proteomes" id="UP000784880"/>
    </source>
</evidence>
<reference evidence="2 3" key="1">
    <citation type="submission" date="2021-06" db="EMBL/GenBank/DDBJ databases">
        <title>Bacillus sp. RD4P76, an endophyte from a halophyte.</title>
        <authorList>
            <person name="Sun J.-Q."/>
        </authorList>
    </citation>
    <scope>NUCLEOTIDE SEQUENCE [LARGE SCALE GENOMIC DNA]</scope>
    <source>
        <strain evidence="2 3">CGMCC 1.15917</strain>
    </source>
</reference>
<name>A0ABS6J997_9BACI</name>
<evidence type="ECO:0000313" key="2">
    <source>
        <dbReference type="EMBL" id="MBU9710262.1"/>
    </source>
</evidence>
<protein>
    <submittedName>
        <fullName evidence="2">Glutaredoxin family protein</fullName>
    </submittedName>
</protein>
<dbReference type="RefSeq" id="WP_217064155.1">
    <property type="nucleotide sequence ID" value="NZ_JAHQCS010000012.1"/>
</dbReference>
<sequence length="77" mass="8846">MVTVFTSSGCSYCELVLSYLTKHNIPFQEKNISENHQFFKEWKDLKVLGTPTTHFEGNIVVGFNGDELKDLIHKVNK</sequence>
<dbReference type="InterPro" id="IPR002109">
    <property type="entry name" value="Glutaredoxin"/>
</dbReference>
<dbReference type="PROSITE" id="PS51354">
    <property type="entry name" value="GLUTAREDOXIN_2"/>
    <property type="match status" value="1"/>
</dbReference>
<accession>A0ABS6J997</accession>
<dbReference type="Proteomes" id="UP000784880">
    <property type="component" value="Unassembled WGS sequence"/>
</dbReference>
<keyword evidence="3" id="KW-1185">Reference proteome</keyword>
<gene>
    <name evidence="2" type="ORF">KS419_00605</name>
</gene>
<organism evidence="2 3">
    <name type="scientific">Evansella tamaricis</name>
    <dbReference type="NCBI Taxonomy" id="2069301"/>
    <lineage>
        <taxon>Bacteria</taxon>
        <taxon>Bacillati</taxon>
        <taxon>Bacillota</taxon>
        <taxon>Bacilli</taxon>
        <taxon>Bacillales</taxon>
        <taxon>Bacillaceae</taxon>
        <taxon>Evansella</taxon>
    </lineage>
</organism>
<evidence type="ECO:0000259" key="1">
    <source>
        <dbReference type="Pfam" id="PF00462"/>
    </source>
</evidence>
<dbReference type="Pfam" id="PF00462">
    <property type="entry name" value="Glutaredoxin"/>
    <property type="match status" value="1"/>
</dbReference>
<proteinExistence type="predicted"/>